<keyword evidence="2" id="KW-1185">Reference proteome</keyword>
<name>A0ABQ2VGC2_9ACTN</name>
<reference evidence="2" key="1">
    <citation type="journal article" date="2019" name="Int. J. Syst. Evol. Microbiol.">
        <title>The Global Catalogue of Microorganisms (GCM) 10K type strain sequencing project: providing services to taxonomists for standard genome sequencing and annotation.</title>
        <authorList>
            <consortium name="The Broad Institute Genomics Platform"/>
            <consortium name="The Broad Institute Genome Sequencing Center for Infectious Disease"/>
            <person name="Wu L."/>
            <person name="Ma J."/>
        </authorList>
    </citation>
    <scope>NUCLEOTIDE SEQUENCE [LARGE SCALE GENOMIC DNA]</scope>
    <source>
        <strain evidence="2">JCM 3399</strain>
    </source>
</reference>
<protein>
    <submittedName>
        <fullName evidence="1">Uncharacterized protein</fullName>
    </submittedName>
</protein>
<dbReference type="EMBL" id="BMRP01000025">
    <property type="protein sequence ID" value="GGU84854.1"/>
    <property type="molecule type" value="Genomic_DNA"/>
</dbReference>
<evidence type="ECO:0000313" key="1">
    <source>
        <dbReference type="EMBL" id="GGU84854.1"/>
    </source>
</evidence>
<comment type="caution">
    <text evidence="1">The sequence shown here is derived from an EMBL/GenBank/DDBJ whole genome shotgun (WGS) entry which is preliminary data.</text>
</comment>
<gene>
    <name evidence="1" type="ORF">GCM10010211_58610</name>
</gene>
<organism evidence="1 2">
    <name type="scientific">Streptomyces albospinus</name>
    <dbReference type="NCBI Taxonomy" id="285515"/>
    <lineage>
        <taxon>Bacteria</taxon>
        <taxon>Bacillati</taxon>
        <taxon>Actinomycetota</taxon>
        <taxon>Actinomycetes</taxon>
        <taxon>Kitasatosporales</taxon>
        <taxon>Streptomycetaceae</taxon>
        <taxon>Streptomyces</taxon>
    </lineage>
</organism>
<sequence>MTALSASDRPSDAVLCDLDNVIHFYDLTHLARLERLAGLAEGATARVAYAPEVDLPLLLGKISKEEWVDSTVRRLAGEVSQLQTRELGTALAEAPFWADEVVVTMLRRARNTCVHQEFPGPGRSIVTSRRKIENVDDPVPPNVPSLESSTARHALGARTCANSCRMDPTTAPAANTYDINRKRPVSGGSMCSRRVLRLVTIPLMAALFSLGAASAASADGGADQGTGYETNLGALVGLGI</sequence>
<dbReference type="Proteomes" id="UP000654471">
    <property type="component" value="Unassembled WGS sequence"/>
</dbReference>
<evidence type="ECO:0000313" key="2">
    <source>
        <dbReference type="Proteomes" id="UP000654471"/>
    </source>
</evidence>
<dbReference type="RefSeq" id="WP_229852733.1">
    <property type="nucleotide sequence ID" value="NZ_BMRP01000025.1"/>
</dbReference>
<proteinExistence type="predicted"/>
<accession>A0ABQ2VGC2</accession>